<evidence type="ECO:0000313" key="3">
    <source>
        <dbReference type="Proteomes" id="UP000000591"/>
    </source>
</evidence>
<evidence type="ECO:0000256" key="1">
    <source>
        <dbReference type="SAM" id="MobiDB-lite"/>
    </source>
</evidence>
<sequence length="109" mass="12470">MDQKHRELSPIGISSTPIKYSFESSGPPTQDSISKPLNFTHKEQFSEGDEPDIYNALDDANRLQYEIDLLFRRYVDANKEIRADIDDFCQISGERRSSRTSFAANDSSF</sequence>
<proteinExistence type="predicted"/>
<name>D8FGH0_EREGS</name>
<dbReference type="AlphaFoldDB" id="D8FGH0"/>
<feature type="region of interest" description="Disordered" evidence="1">
    <location>
        <begin position="1"/>
        <end position="35"/>
    </location>
</feature>
<protein>
    <submittedName>
        <fullName evidence="2">AGL159W-Ap</fullName>
    </submittedName>
</protein>
<dbReference type="GeneID" id="9487608"/>
<dbReference type="EMBL" id="AE016820">
    <property type="protein sequence ID" value="ADJ41735.1"/>
    <property type="molecule type" value="Genomic_DNA"/>
</dbReference>
<dbReference type="InParanoid" id="D8FGH0"/>
<feature type="compositionally biased region" description="Polar residues" evidence="1">
    <location>
        <begin position="12"/>
        <end position="35"/>
    </location>
</feature>
<keyword evidence="3" id="KW-1185">Reference proteome</keyword>
<dbReference type="Pfam" id="PF23482">
    <property type="entry name" value="YLR146W-A"/>
    <property type="match status" value="1"/>
</dbReference>
<organism evidence="2 3">
    <name type="scientific">Eremothecium gossypii (strain ATCC 10895 / CBS 109.51 / FGSC 9923 / NRRL Y-1056)</name>
    <name type="common">Yeast</name>
    <name type="synonym">Ashbya gossypii</name>
    <dbReference type="NCBI Taxonomy" id="284811"/>
    <lineage>
        <taxon>Eukaryota</taxon>
        <taxon>Fungi</taxon>
        <taxon>Dikarya</taxon>
        <taxon>Ascomycota</taxon>
        <taxon>Saccharomycotina</taxon>
        <taxon>Saccharomycetes</taxon>
        <taxon>Saccharomycetales</taxon>
        <taxon>Saccharomycetaceae</taxon>
        <taxon>Eremothecium</taxon>
    </lineage>
</organism>
<dbReference type="RefSeq" id="NP_001342228.1">
    <property type="nucleotide sequence ID" value="NM_001355361.1"/>
</dbReference>
<evidence type="ECO:0000313" key="2">
    <source>
        <dbReference type="EMBL" id="ADJ41735.1"/>
    </source>
</evidence>
<gene>
    <name evidence="2" type="ORF">AGOS_AGL159WA</name>
</gene>
<dbReference type="OrthoDB" id="4062053at2759"/>
<dbReference type="Proteomes" id="UP000000591">
    <property type="component" value="Chromosome VII"/>
</dbReference>
<accession>D8FGH0</accession>
<reference evidence="3" key="2">
    <citation type="journal article" date="2013" name="G3 (Bethesda)">
        <title>Genomes of Ashbya fungi isolated from insects reveal four mating-type loci, numerous translocations, lack of transposons, and distinct gene duplications.</title>
        <authorList>
            <person name="Dietrich F.S."/>
            <person name="Voegeli S."/>
            <person name="Kuo S."/>
            <person name="Philippsen P."/>
        </authorList>
    </citation>
    <scope>GENOME REANNOTATION</scope>
    <source>
        <strain evidence="3">ATCC 10895 / CBS 109.51 / FGSC 9923 / NRRL Y-1056</strain>
    </source>
</reference>
<dbReference type="HOGENOM" id="CLU_2183346_0_0_1"/>
<reference evidence="2 3" key="1">
    <citation type="journal article" date="2004" name="Science">
        <title>The Ashbya gossypii genome as a tool for mapping the ancient Saccharomyces cerevisiae genome.</title>
        <authorList>
            <person name="Dietrich F.S."/>
            <person name="Voegeli S."/>
            <person name="Brachat S."/>
            <person name="Lerch A."/>
            <person name="Gates K."/>
            <person name="Steiner S."/>
            <person name="Mohr C."/>
            <person name="Pohlmann R."/>
            <person name="Luedi P."/>
            <person name="Choi S."/>
            <person name="Wing R.A."/>
            <person name="Flavier A."/>
            <person name="Gaffney T.D."/>
            <person name="Philippsen P."/>
        </authorList>
    </citation>
    <scope>NUCLEOTIDE SEQUENCE [LARGE SCALE GENOMIC DNA]</scope>
    <source>
        <strain evidence="3">ATCC 10895 / CBS 109.51 / FGSC 9923 / NRRL Y-1056</strain>
    </source>
</reference>
<dbReference type="KEGG" id="ago:AGOS_AGL159WA"/>
<dbReference type="InterPro" id="IPR057785">
    <property type="entry name" value="YLR146W-A-like"/>
</dbReference>